<keyword evidence="1 2" id="KW-0732">Signal</keyword>
<name>A0AA87ZVD8_FICCA</name>
<evidence type="ECO:0008006" key="5">
    <source>
        <dbReference type="Google" id="ProtNLM"/>
    </source>
</evidence>
<feature type="chain" id="PRO_5041704591" description="Acid phosphatase 1-like" evidence="2">
    <location>
        <begin position="29"/>
        <end position="240"/>
    </location>
</feature>
<dbReference type="AlphaFoldDB" id="A0AA87ZVD8"/>
<reference evidence="3" key="1">
    <citation type="submission" date="2023-07" db="EMBL/GenBank/DDBJ databases">
        <title>draft genome sequence of fig (Ficus carica).</title>
        <authorList>
            <person name="Takahashi T."/>
            <person name="Nishimura K."/>
        </authorList>
    </citation>
    <scope>NUCLEOTIDE SEQUENCE</scope>
</reference>
<sequence length="240" mass="27389">MIIKAMVQRARVMLIFLFLASFSKTSGGVGVGVEVGKPNFWRREIIPPPQARQAAENAAYCLSWRLGVEANNVRWWRTVPGQCLRYVETYMIGGQYERDVGLIVDQITSYAAEITVSDDGLDAWIFDVDDTCISNVFYYRGKRYGCDPYDPSGFKAWAKIGGCPAVPGMLDLFNKLIEFRFKVFLVTGRDEETLGQPTIDNLHNQGFQDYERLIMRYCVKVKPPDRLPHNMLRQYTSVMA</sequence>
<protein>
    <recommendedName>
        <fullName evidence="5">Acid phosphatase 1-like</fullName>
    </recommendedName>
</protein>
<feature type="signal peptide" evidence="2">
    <location>
        <begin position="1"/>
        <end position="28"/>
    </location>
</feature>
<gene>
    <name evidence="3" type="ORF">TIFTF001_009839</name>
</gene>
<dbReference type="InterPro" id="IPR036412">
    <property type="entry name" value="HAD-like_sf"/>
</dbReference>
<dbReference type="Pfam" id="PF03767">
    <property type="entry name" value="Acid_phosphat_B"/>
    <property type="match status" value="1"/>
</dbReference>
<dbReference type="SUPFAM" id="SSF56784">
    <property type="entry name" value="HAD-like"/>
    <property type="match status" value="1"/>
</dbReference>
<organism evidence="3 4">
    <name type="scientific">Ficus carica</name>
    <name type="common">Common fig</name>
    <dbReference type="NCBI Taxonomy" id="3494"/>
    <lineage>
        <taxon>Eukaryota</taxon>
        <taxon>Viridiplantae</taxon>
        <taxon>Streptophyta</taxon>
        <taxon>Embryophyta</taxon>
        <taxon>Tracheophyta</taxon>
        <taxon>Spermatophyta</taxon>
        <taxon>Magnoliopsida</taxon>
        <taxon>eudicotyledons</taxon>
        <taxon>Gunneridae</taxon>
        <taxon>Pentapetalae</taxon>
        <taxon>rosids</taxon>
        <taxon>fabids</taxon>
        <taxon>Rosales</taxon>
        <taxon>Moraceae</taxon>
        <taxon>Ficeae</taxon>
        <taxon>Ficus</taxon>
    </lineage>
</organism>
<comment type="caution">
    <text evidence="3">The sequence shown here is derived from an EMBL/GenBank/DDBJ whole genome shotgun (WGS) entry which is preliminary data.</text>
</comment>
<evidence type="ECO:0000313" key="3">
    <source>
        <dbReference type="EMBL" id="GMN40609.1"/>
    </source>
</evidence>
<dbReference type="EMBL" id="BTGU01000011">
    <property type="protein sequence ID" value="GMN40609.1"/>
    <property type="molecule type" value="Genomic_DNA"/>
</dbReference>
<evidence type="ECO:0000313" key="4">
    <source>
        <dbReference type="Proteomes" id="UP001187192"/>
    </source>
</evidence>
<accession>A0AA87ZVD8</accession>
<dbReference type="InterPro" id="IPR005519">
    <property type="entry name" value="Acid_phosphat_B-like"/>
</dbReference>
<evidence type="ECO:0000256" key="2">
    <source>
        <dbReference type="SAM" id="SignalP"/>
    </source>
</evidence>
<dbReference type="Proteomes" id="UP001187192">
    <property type="component" value="Unassembled WGS sequence"/>
</dbReference>
<dbReference type="PANTHER" id="PTHR31284">
    <property type="entry name" value="ACID PHOSPHATASE-LIKE PROTEIN"/>
    <property type="match status" value="1"/>
</dbReference>
<dbReference type="PANTHER" id="PTHR31284:SF9">
    <property type="entry name" value="HAD SUPERFAMILY, SUBFAMILY IIIB ACID PHOSPHATASE"/>
    <property type="match status" value="1"/>
</dbReference>
<keyword evidence="4" id="KW-1185">Reference proteome</keyword>
<dbReference type="Gene3D" id="3.40.50.1000">
    <property type="entry name" value="HAD superfamily/HAD-like"/>
    <property type="match status" value="1"/>
</dbReference>
<proteinExistence type="predicted"/>
<evidence type="ECO:0000256" key="1">
    <source>
        <dbReference type="ARBA" id="ARBA00022729"/>
    </source>
</evidence>
<dbReference type="InterPro" id="IPR023214">
    <property type="entry name" value="HAD_sf"/>
</dbReference>